<dbReference type="AlphaFoldDB" id="A0A7D6V7B6"/>
<keyword evidence="1" id="KW-0812">Transmembrane</keyword>
<gene>
    <name evidence="2" type="ORF">H0264_29420</name>
</gene>
<keyword evidence="1" id="KW-1133">Transmembrane helix</keyword>
<evidence type="ECO:0000313" key="2">
    <source>
        <dbReference type="EMBL" id="QLY29361.1"/>
    </source>
</evidence>
<name>A0A7D6V7B6_9NOCA</name>
<organism evidence="2 3">
    <name type="scientific">Nocardia huaxiensis</name>
    <dbReference type="NCBI Taxonomy" id="2755382"/>
    <lineage>
        <taxon>Bacteria</taxon>
        <taxon>Bacillati</taxon>
        <taxon>Actinomycetota</taxon>
        <taxon>Actinomycetes</taxon>
        <taxon>Mycobacteriales</taxon>
        <taxon>Nocardiaceae</taxon>
        <taxon>Nocardia</taxon>
    </lineage>
</organism>
<protein>
    <submittedName>
        <fullName evidence="2">Uncharacterized protein</fullName>
    </submittedName>
</protein>
<sequence>MSTDRKLLVAAAGIPVAIIITAGLVLFGPMEFTSEDRSLLAPALTFSGVVVTACVTAIGLILNHQATRRLEQSREDEHNRLRLDAAMRAGQLLASDGTQRPNPEVVASGLLALTKLDQVGLAVTLLVDLWTVQDSKVSSETAILVIDAALCSERQTTQLVAAEILCRNATRLNACQSLHWPSTVEGNWDPGFSPRTKLLIVEALITMTMAGPPSESAIRAIAVRLYSIWDAETQNPHVRGCIGKMLKALVPRLERLGYTDFVQGNREVLLRQMCTAAADAATNPDGYLDQMSTRFAGELARWSEECTGLPSEPGSLAHGECGAAHAA</sequence>
<keyword evidence="3" id="KW-1185">Reference proteome</keyword>
<evidence type="ECO:0000313" key="3">
    <source>
        <dbReference type="Proteomes" id="UP000515512"/>
    </source>
</evidence>
<feature type="transmembrane region" description="Helical" evidence="1">
    <location>
        <begin position="39"/>
        <end position="62"/>
    </location>
</feature>
<feature type="transmembrane region" description="Helical" evidence="1">
    <location>
        <begin position="7"/>
        <end position="27"/>
    </location>
</feature>
<evidence type="ECO:0000256" key="1">
    <source>
        <dbReference type="SAM" id="Phobius"/>
    </source>
</evidence>
<dbReference type="EMBL" id="CP059399">
    <property type="protein sequence ID" value="QLY29361.1"/>
    <property type="molecule type" value="Genomic_DNA"/>
</dbReference>
<proteinExistence type="predicted"/>
<dbReference type="RefSeq" id="WP_181580565.1">
    <property type="nucleotide sequence ID" value="NZ_CP059399.1"/>
</dbReference>
<keyword evidence="1" id="KW-0472">Membrane</keyword>
<dbReference type="Proteomes" id="UP000515512">
    <property type="component" value="Chromosome"/>
</dbReference>
<accession>A0A7D6V7B6</accession>
<dbReference type="KEGG" id="nhu:H0264_29420"/>
<reference evidence="2 3" key="1">
    <citation type="submission" date="2020-07" db="EMBL/GenBank/DDBJ databases">
        <authorList>
            <person name="Zhuang K."/>
            <person name="Ran Y."/>
        </authorList>
    </citation>
    <scope>NUCLEOTIDE SEQUENCE [LARGE SCALE GENOMIC DNA]</scope>
    <source>
        <strain evidence="2 3">WCH-YHL-001</strain>
    </source>
</reference>